<reference evidence="2 3" key="1">
    <citation type="submission" date="2011-09" db="EMBL/GenBank/DDBJ databases">
        <title>The permanent draft genome of Caldithrix abyssi DSM 13497.</title>
        <authorList>
            <consortium name="US DOE Joint Genome Institute (JGI-PGF)"/>
            <person name="Lucas S."/>
            <person name="Han J."/>
            <person name="Lapidus A."/>
            <person name="Bruce D."/>
            <person name="Goodwin L."/>
            <person name="Pitluck S."/>
            <person name="Peters L."/>
            <person name="Kyrpides N."/>
            <person name="Mavromatis K."/>
            <person name="Ivanova N."/>
            <person name="Mikhailova N."/>
            <person name="Chertkov O."/>
            <person name="Detter J.C."/>
            <person name="Tapia R."/>
            <person name="Han C."/>
            <person name="Land M."/>
            <person name="Hauser L."/>
            <person name="Markowitz V."/>
            <person name="Cheng J.-F."/>
            <person name="Hugenholtz P."/>
            <person name="Woyke T."/>
            <person name="Wu D."/>
            <person name="Spring S."/>
            <person name="Brambilla E."/>
            <person name="Klenk H.-P."/>
            <person name="Eisen J.A."/>
        </authorList>
    </citation>
    <scope>NUCLEOTIDE SEQUENCE [LARGE SCALE GENOMIC DNA]</scope>
    <source>
        <strain evidence="2 3">DSM 13497</strain>
    </source>
</reference>
<evidence type="ECO:0000313" key="4">
    <source>
        <dbReference type="Proteomes" id="UP000183868"/>
    </source>
</evidence>
<evidence type="ECO:0000313" key="2">
    <source>
        <dbReference type="EMBL" id="EHO41258.1"/>
    </source>
</evidence>
<dbReference type="HOGENOM" id="CLU_045521_0_0_0"/>
<dbReference type="EMBL" id="CP018099">
    <property type="protein sequence ID" value="APF17116.1"/>
    <property type="molecule type" value="Genomic_DNA"/>
</dbReference>
<dbReference type="PaxDb" id="880073-Calab_1639"/>
<accession>H1XRA7</accession>
<dbReference type="Pfam" id="PF00657">
    <property type="entry name" value="Lipase_GDSL"/>
    <property type="match status" value="1"/>
</dbReference>
<gene>
    <name evidence="1" type="ORF">Cabys_365</name>
    <name evidence="2" type="ORF">Calab_1639</name>
</gene>
<organism evidence="2 3">
    <name type="scientific">Caldithrix abyssi DSM 13497</name>
    <dbReference type="NCBI Taxonomy" id="880073"/>
    <lineage>
        <taxon>Bacteria</taxon>
        <taxon>Pseudomonadati</taxon>
        <taxon>Calditrichota</taxon>
        <taxon>Calditrichia</taxon>
        <taxon>Calditrichales</taxon>
        <taxon>Calditrichaceae</taxon>
        <taxon>Caldithrix</taxon>
    </lineage>
</organism>
<dbReference type="InterPro" id="IPR036514">
    <property type="entry name" value="SGNH_hydro_sf"/>
</dbReference>
<dbReference type="PROSITE" id="PS51257">
    <property type="entry name" value="PROKAR_LIPOPROTEIN"/>
    <property type="match status" value="1"/>
</dbReference>
<dbReference type="InterPro" id="IPR001087">
    <property type="entry name" value="GDSL"/>
</dbReference>
<name>H1XRA7_CALAY</name>
<evidence type="ECO:0000313" key="1">
    <source>
        <dbReference type="EMBL" id="APF17116.1"/>
    </source>
</evidence>
<dbReference type="RefSeq" id="WP_006928349.1">
    <property type="nucleotide sequence ID" value="NZ_CM001402.1"/>
</dbReference>
<dbReference type="InParanoid" id="H1XRA7"/>
<sequence length="450" mass="49444" precursor="true">MKIKLLLVLSVAFLLFSCSLLEPKIKSSSLSTNEKMLFSRLVALGDNIISGYQSAALVEKHQKRSFVALIAQQGETPDFMQPYIGYPGLGSESYAGFGILRLKYLDNPETPQTVNPDPVIYAEAFSDYGYDPAAMAFSSEEVMYWPLPYNNLAVPGIYVDDVYKATIRLRSRSKSGLLDVILRNPLPDPYGYKTAFAQAKLFQPSLILCWAGMYDILSYAQYSAINPVEEPPTSKEDFAQYFSELMDSLKSTQAAVIVANIPDILDMPYFHSVPGVVIDTVTNTPALDDNGNPIPLVGVNEGDLILSPAKIFIKQGYGLPADFPNSNGQPLPEDVILTPDEQAVVKDITEGFNAAIDSICSLRNIPVVDMYGFFKEVANGLQVAGLKVTADFITGGFYSLDGVHPSDLGHVLIANEWLAAINNHFRVSVPLINVMDHLEQLQYSDSLLVR</sequence>
<dbReference type="EMBL" id="CM001402">
    <property type="protein sequence ID" value="EHO41258.1"/>
    <property type="molecule type" value="Genomic_DNA"/>
</dbReference>
<dbReference type="Proteomes" id="UP000183868">
    <property type="component" value="Chromosome"/>
</dbReference>
<reference evidence="1 4" key="2">
    <citation type="submission" date="2016-11" db="EMBL/GenBank/DDBJ databases">
        <title>Genomic analysis of Caldithrix abyssi and proposal of a novel bacterial phylum Caldithrichaeota.</title>
        <authorList>
            <person name="Kublanov I."/>
            <person name="Sigalova O."/>
            <person name="Gavrilov S."/>
            <person name="Lebedinsky A."/>
            <person name="Ivanova N."/>
            <person name="Daum C."/>
            <person name="Reddy T."/>
            <person name="Klenk H.P."/>
            <person name="Goker M."/>
            <person name="Reva O."/>
            <person name="Miroshnichenko M."/>
            <person name="Kyprides N."/>
            <person name="Woyke T."/>
            <person name="Gelfand M."/>
        </authorList>
    </citation>
    <scope>NUCLEOTIDE SEQUENCE [LARGE SCALE GENOMIC DNA]</scope>
    <source>
        <strain evidence="1 4">LF13</strain>
    </source>
</reference>
<dbReference type="Proteomes" id="UP000004671">
    <property type="component" value="Chromosome"/>
</dbReference>
<dbReference type="AlphaFoldDB" id="H1XRA7"/>
<dbReference type="OrthoDB" id="9764164at2"/>
<dbReference type="Gene3D" id="3.40.50.1110">
    <property type="entry name" value="SGNH hydrolase"/>
    <property type="match status" value="1"/>
</dbReference>
<proteinExistence type="predicted"/>
<evidence type="ECO:0000313" key="3">
    <source>
        <dbReference type="Proteomes" id="UP000004671"/>
    </source>
</evidence>
<dbReference type="KEGG" id="caby:Cabys_365"/>
<dbReference type="GO" id="GO:0016788">
    <property type="term" value="F:hydrolase activity, acting on ester bonds"/>
    <property type="evidence" value="ECO:0007669"/>
    <property type="project" value="InterPro"/>
</dbReference>
<dbReference type="eggNOG" id="COG3240">
    <property type="taxonomic scope" value="Bacteria"/>
</dbReference>
<protein>
    <submittedName>
        <fullName evidence="1">GDSL-like Lipase/Acylhydrolase</fullName>
    </submittedName>
    <submittedName>
        <fullName evidence="2">Lipolytic protein G-D-S-L family</fullName>
    </submittedName>
</protein>
<keyword evidence="3" id="KW-1185">Reference proteome</keyword>
<dbReference type="SUPFAM" id="SSF52266">
    <property type="entry name" value="SGNH hydrolase"/>
    <property type="match status" value="1"/>
</dbReference>
<keyword evidence="1" id="KW-0378">Hydrolase</keyword>
<dbReference type="STRING" id="880073.Cabys_365"/>